<evidence type="ECO:0000313" key="2">
    <source>
        <dbReference type="Proteomes" id="UP000533724"/>
    </source>
</evidence>
<accession>A0A7W6UH96</accession>
<protein>
    <submittedName>
        <fullName evidence="1">Uncharacterized protein</fullName>
    </submittedName>
</protein>
<dbReference type="Proteomes" id="UP000533724">
    <property type="component" value="Unassembled WGS sequence"/>
</dbReference>
<dbReference type="EMBL" id="JACIHI010000002">
    <property type="protein sequence ID" value="MBB4438198.1"/>
    <property type="molecule type" value="Genomic_DNA"/>
</dbReference>
<dbReference type="Pfam" id="PF01544">
    <property type="entry name" value="CorA"/>
    <property type="match status" value="1"/>
</dbReference>
<dbReference type="SUPFAM" id="SSF143865">
    <property type="entry name" value="CorA soluble domain-like"/>
    <property type="match status" value="1"/>
</dbReference>
<proteinExistence type="predicted"/>
<dbReference type="GO" id="GO:0016020">
    <property type="term" value="C:membrane"/>
    <property type="evidence" value="ECO:0007669"/>
    <property type="project" value="InterPro"/>
</dbReference>
<reference evidence="1 2" key="1">
    <citation type="submission" date="2020-08" db="EMBL/GenBank/DDBJ databases">
        <title>Genomic Encyclopedia of Type Strains, Phase IV (KMG-V): Genome sequencing to study the core and pangenomes of soil and plant-associated prokaryotes.</title>
        <authorList>
            <person name="Whitman W."/>
        </authorList>
    </citation>
    <scope>NUCLEOTIDE SEQUENCE [LARGE SCALE GENOMIC DNA]</scope>
    <source>
        <strain evidence="1 2">SEMIA 414</strain>
    </source>
</reference>
<dbReference type="AlphaFoldDB" id="A0A7W6UH96"/>
<dbReference type="InterPro" id="IPR045861">
    <property type="entry name" value="CorA_cytoplasmic_dom"/>
</dbReference>
<evidence type="ECO:0000313" key="1">
    <source>
        <dbReference type="EMBL" id="MBB4438198.1"/>
    </source>
</evidence>
<dbReference type="Gene3D" id="1.20.58.340">
    <property type="entry name" value="Magnesium transport protein CorA, transmembrane region"/>
    <property type="match status" value="1"/>
</dbReference>
<name>A0A7W6UH96_9HYPH</name>
<sequence length="164" mass="18566">MSFERDTTDPFVARAIELEAIFHHDAVERDKQAGRPVEQIRLLKESAAYHLPRSQSATADGAPPGCQSYGYLPVVQTIEDHVLATERDMLDSILARSEIKRLFKLRRQLIRFQRVLGPMTEVCGKLVHLDLPCVDVEAKNYFRDVLDHARRVEGTVAGLKDVIT</sequence>
<organism evidence="1 2">
    <name type="scientific">Rhizobium esperanzae</name>
    <dbReference type="NCBI Taxonomy" id="1967781"/>
    <lineage>
        <taxon>Bacteria</taxon>
        <taxon>Pseudomonadati</taxon>
        <taxon>Pseudomonadota</taxon>
        <taxon>Alphaproteobacteria</taxon>
        <taxon>Hyphomicrobiales</taxon>
        <taxon>Rhizobiaceae</taxon>
        <taxon>Rhizobium/Agrobacterium group</taxon>
        <taxon>Rhizobium</taxon>
    </lineage>
</organism>
<comment type="caution">
    <text evidence="1">The sequence shown here is derived from an EMBL/GenBank/DDBJ whole genome shotgun (WGS) entry which is preliminary data.</text>
</comment>
<gene>
    <name evidence="1" type="ORF">GGE15_001447</name>
</gene>
<dbReference type="InterPro" id="IPR002523">
    <property type="entry name" value="MgTranspt_CorA/ZnTranspt_ZntB"/>
</dbReference>
<dbReference type="GO" id="GO:0046873">
    <property type="term" value="F:metal ion transmembrane transporter activity"/>
    <property type="evidence" value="ECO:0007669"/>
    <property type="project" value="InterPro"/>
</dbReference>